<comment type="caution">
    <text evidence="1">The sequence shown here is derived from an EMBL/GenBank/DDBJ whole genome shotgun (WGS) entry which is preliminary data.</text>
</comment>
<proteinExistence type="predicted"/>
<evidence type="ECO:0000313" key="1">
    <source>
        <dbReference type="EMBL" id="OSQ47259.1"/>
    </source>
</evidence>
<accession>A0A1X4NHI8</accession>
<reference evidence="1 2" key="1">
    <citation type="submission" date="2014-03" db="EMBL/GenBank/DDBJ databases">
        <title>The draft genome sequence of Marivita geojedonensis KCTC 23882.</title>
        <authorList>
            <person name="Lai Q."/>
            <person name="Shao Z."/>
        </authorList>
    </citation>
    <scope>NUCLEOTIDE SEQUENCE [LARGE SCALE GENOMIC DNA]</scope>
    <source>
        <strain evidence="1 2">DPG-138</strain>
    </source>
</reference>
<protein>
    <submittedName>
        <fullName evidence="1">Uncharacterized protein</fullName>
    </submittedName>
</protein>
<organism evidence="1 2">
    <name type="scientific">Marivita geojedonensis</name>
    <dbReference type="NCBI Taxonomy" id="1123756"/>
    <lineage>
        <taxon>Bacteria</taxon>
        <taxon>Pseudomonadati</taxon>
        <taxon>Pseudomonadota</taxon>
        <taxon>Alphaproteobacteria</taxon>
        <taxon>Rhodobacterales</taxon>
        <taxon>Roseobacteraceae</taxon>
        <taxon>Marivita</taxon>
    </lineage>
</organism>
<gene>
    <name evidence="1" type="ORF">MGEO_16005</name>
</gene>
<dbReference type="Proteomes" id="UP000193926">
    <property type="component" value="Unassembled WGS sequence"/>
</dbReference>
<sequence>MQKITGTYVGQGAMCPLFQLDHGERITITGRLPGMEPGEFFEFTGRWSLRSYGMQGRNFHVSSFVRKSGELMITPTLGDSGFWPRLSGLGTQL</sequence>
<dbReference type="EMBL" id="JFKC01000020">
    <property type="protein sequence ID" value="OSQ47259.1"/>
    <property type="molecule type" value="Genomic_DNA"/>
</dbReference>
<keyword evidence="2" id="KW-1185">Reference proteome</keyword>
<evidence type="ECO:0000313" key="2">
    <source>
        <dbReference type="Proteomes" id="UP000193926"/>
    </source>
</evidence>
<name>A0A1X4NHI8_9RHOB</name>
<dbReference type="AlphaFoldDB" id="A0A1X4NHI8"/>